<organism evidence="2 3">
    <name type="scientific">Actinoallomurus oryzae</name>
    <dbReference type="NCBI Taxonomy" id="502180"/>
    <lineage>
        <taxon>Bacteria</taxon>
        <taxon>Bacillati</taxon>
        <taxon>Actinomycetota</taxon>
        <taxon>Actinomycetes</taxon>
        <taxon>Streptosporangiales</taxon>
        <taxon>Thermomonosporaceae</taxon>
        <taxon>Actinoallomurus</taxon>
    </lineage>
</organism>
<gene>
    <name evidence="2" type="ORF">GCM10023191_099220</name>
</gene>
<dbReference type="PROSITE" id="PS51186">
    <property type="entry name" value="GNAT"/>
    <property type="match status" value="1"/>
</dbReference>
<proteinExistence type="predicted"/>
<evidence type="ECO:0000313" key="2">
    <source>
        <dbReference type="EMBL" id="GAA4521192.1"/>
    </source>
</evidence>
<comment type="caution">
    <text evidence="2">The sequence shown here is derived from an EMBL/GenBank/DDBJ whole genome shotgun (WGS) entry which is preliminary data.</text>
</comment>
<evidence type="ECO:0000313" key="3">
    <source>
        <dbReference type="Proteomes" id="UP001500503"/>
    </source>
</evidence>
<dbReference type="PANTHER" id="PTHR43610">
    <property type="entry name" value="BLL6696 PROTEIN"/>
    <property type="match status" value="1"/>
</dbReference>
<dbReference type="SUPFAM" id="SSF55729">
    <property type="entry name" value="Acyl-CoA N-acyltransferases (Nat)"/>
    <property type="match status" value="1"/>
</dbReference>
<name>A0ABP8R8S5_9ACTN</name>
<dbReference type="InterPro" id="IPR000182">
    <property type="entry name" value="GNAT_dom"/>
</dbReference>
<accession>A0ABP8R8S5</accession>
<reference evidence="3" key="1">
    <citation type="journal article" date="2019" name="Int. J. Syst. Evol. Microbiol.">
        <title>The Global Catalogue of Microorganisms (GCM) 10K type strain sequencing project: providing services to taxonomists for standard genome sequencing and annotation.</title>
        <authorList>
            <consortium name="The Broad Institute Genomics Platform"/>
            <consortium name="The Broad Institute Genome Sequencing Center for Infectious Disease"/>
            <person name="Wu L."/>
            <person name="Ma J."/>
        </authorList>
    </citation>
    <scope>NUCLEOTIDE SEQUENCE [LARGE SCALE GENOMIC DNA]</scope>
    <source>
        <strain evidence="3">JCM 17933</strain>
    </source>
</reference>
<dbReference type="Proteomes" id="UP001500503">
    <property type="component" value="Unassembled WGS sequence"/>
</dbReference>
<evidence type="ECO:0000259" key="1">
    <source>
        <dbReference type="PROSITE" id="PS51186"/>
    </source>
</evidence>
<dbReference type="InterPro" id="IPR016181">
    <property type="entry name" value="Acyl_CoA_acyltransferase"/>
</dbReference>
<feature type="domain" description="N-acetyltransferase" evidence="1">
    <location>
        <begin position="53"/>
        <end position="220"/>
    </location>
</feature>
<dbReference type="Pfam" id="PF13302">
    <property type="entry name" value="Acetyltransf_3"/>
    <property type="match status" value="1"/>
</dbReference>
<dbReference type="Gene3D" id="3.40.630.30">
    <property type="match status" value="1"/>
</dbReference>
<dbReference type="PANTHER" id="PTHR43610:SF1">
    <property type="entry name" value="N-ACETYLTRANSFERASE DOMAIN-CONTAINING PROTEIN"/>
    <property type="match status" value="1"/>
</dbReference>
<keyword evidence="3" id="KW-1185">Reference proteome</keyword>
<sequence length="236" mass="26766">MLEVNPAFRARSLPHEPPGRWKPRFRACPDADNVRAMSTSTWFDRPPLAGDHARLEPLGPEHAEGLYEAGKDPEVWRWLNVPQPADVAQTRRMIEADLRAMDAGRLLPWAQIDAVTGEVAGTTSYYEVEPAHRGLCIGHTWIGVRWQRTALNTEAKLLLLERAFEVLGAIRVGWHTHHRNERSQRAIERLGARREGVLRSHRIRPDGSVRDTVCYSMLAAEWPAARDRLRARLASA</sequence>
<protein>
    <submittedName>
        <fullName evidence="2">GNAT family protein</fullName>
    </submittedName>
</protein>
<dbReference type="EMBL" id="BAABHF010000069">
    <property type="protein sequence ID" value="GAA4521192.1"/>
    <property type="molecule type" value="Genomic_DNA"/>
</dbReference>